<gene>
    <name evidence="3" type="ORF">PW52_12395</name>
</gene>
<keyword evidence="4" id="KW-1185">Reference proteome</keyword>
<dbReference type="STRING" id="1435349.PW52_12395"/>
<proteinExistence type="predicted"/>
<evidence type="ECO:0000259" key="2">
    <source>
        <dbReference type="Pfam" id="PF18962"/>
    </source>
</evidence>
<dbReference type="Pfam" id="PF18962">
    <property type="entry name" value="Por_Secre_tail"/>
    <property type="match status" value="1"/>
</dbReference>
<protein>
    <recommendedName>
        <fullName evidence="2">Secretion system C-terminal sorting domain-containing protein</fullName>
    </recommendedName>
</protein>
<dbReference type="Proteomes" id="UP000032578">
    <property type="component" value="Unassembled WGS sequence"/>
</dbReference>
<comment type="caution">
    <text evidence="3">The sequence shown here is derived from an EMBL/GenBank/DDBJ whole genome shotgun (WGS) entry which is preliminary data.</text>
</comment>
<accession>A0A0D7W7D2</accession>
<name>A0A0D7W7D2_9FLAO</name>
<organism evidence="3 4">
    <name type="scientific">Neotamlana sedimentorum</name>
    <dbReference type="NCBI Taxonomy" id="1435349"/>
    <lineage>
        <taxon>Bacteria</taxon>
        <taxon>Pseudomonadati</taxon>
        <taxon>Bacteroidota</taxon>
        <taxon>Flavobacteriia</taxon>
        <taxon>Flavobacteriales</taxon>
        <taxon>Flavobacteriaceae</taxon>
        <taxon>Neotamlana</taxon>
    </lineage>
</organism>
<sequence>MHSINASGNDVIVDSGSITYSIGQVFYGSINNSDYQISEGVQQSNVDTNTANEDIDDISTEIDMLIYPNPTTDFVTLKSTGLNFNNENSLRVFDYQGKLISKQAITQNKTQINLNYLNTGLYIIQVFVNEQLWNTYKILKQ</sequence>
<feature type="domain" description="Secretion system C-terminal sorting" evidence="2">
    <location>
        <begin position="66"/>
        <end position="129"/>
    </location>
</feature>
<keyword evidence="1" id="KW-0732">Signal</keyword>
<reference evidence="3 4" key="1">
    <citation type="submission" date="2014-11" db="EMBL/GenBank/DDBJ databases">
        <title>Tamlana sedimentorum sp. nov., isolated from shallow sand sediments of the Sea of Japan.</title>
        <authorList>
            <person name="Romanenko L.A."/>
        </authorList>
    </citation>
    <scope>NUCLEOTIDE SEQUENCE [LARGE SCALE GENOMIC DNA]</scope>
    <source>
        <strain evidence="3 4">JCM 19808</strain>
    </source>
</reference>
<evidence type="ECO:0000256" key="1">
    <source>
        <dbReference type="ARBA" id="ARBA00022729"/>
    </source>
</evidence>
<dbReference type="InterPro" id="IPR026444">
    <property type="entry name" value="Secre_tail"/>
</dbReference>
<dbReference type="EMBL" id="JTDW01000010">
    <property type="protein sequence ID" value="KJD34904.1"/>
    <property type="molecule type" value="Genomic_DNA"/>
</dbReference>
<dbReference type="PATRIC" id="fig|1435349.4.peg.496"/>
<dbReference type="AlphaFoldDB" id="A0A0D7W7D2"/>
<dbReference type="NCBIfam" id="TIGR04183">
    <property type="entry name" value="Por_Secre_tail"/>
    <property type="match status" value="1"/>
</dbReference>
<evidence type="ECO:0000313" key="3">
    <source>
        <dbReference type="EMBL" id="KJD34904.1"/>
    </source>
</evidence>
<evidence type="ECO:0000313" key="4">
    <source>
        <dbReference type="Proteomes" id="UP000032578"/>
    </source>
</evidence>